<accession>A0AAV7RK85</accession>
<proteinExistence type="predicted"/>
<evidence type="ECO:0000313" key="2">
    <source>
        <dbReference type="Proteomes" id="UP001066276"/>
    </source>
</evidence>
<reference evidence="1" key="1">
    <citation type="journal article" date="2022" name="bioRxiv">
        <title>Sequencing and chromosome-scale assembly of the giantPleurodeles waltlgenome.</title>
        <authorList>
            <person name="Brown T."/>
            <person name="Elewa A."/>
            <person name="Iarovenko S."/>
            <person name="Subramanian E."/>
            <person name="Araus A.J."/>
            <person name="Petzold A."/>
            <person name="Susuki M."/>
            <person name="Suzuki K.-i.T."/>
            <person name="Hayashi T."/>
            <person name="Toyoda A."/>
            <person name="Oliveira C."/>
            <person name="Osipova E."/>
            <person name="Leigh N.D."/>
            <person name="Simon A."/>
            <person name="Yun M.H."/>
        </authorList>
    </citation>
    <scope>NUCLEOTIDE SEQUENCE</scope>
    <source>
        <strain evidence="1">20211129_DDA</strain>
        <tissue evidence="1">Liver</tissue>
    </source>
</reference>
<organism evidence="1 2">
    <name type="scientific">Pleurodeles waltl</name>
    <name type="common">Iberian ribbed newt</name>
    <dbReference type="NCBI Taxonomy" id="8319"/>
    <lineage>
        <taxon>Eukaryota</taxon>
        <taxon>Metazoa</taxon>
        <taxon>Chordata</taxon>
        <taxon>Craniata</taxon>
        <taxon>Vertebrata</taxon>
        <taxon>Euteleostomi</taxon>
        <taxon>Amphibia</taxon>
        <taxon>Batrachia</taxon>
        <taxon>Caudata</taxon>
        <taxon>Salamandroidea</taxon>
        <taxon>Salamandridae</taxon>
        <taxon>Pleurodelinae</taxon>
        <taxon>Pleurodeles</taxon>
    </lineage>
</organism>
<gene>
    <name evidence="1" type="ORF">NDU88_004959</name>
</gene>
<dbReference type="AlphaFoldDB" id="A0AAV7RK85"/>
<evidence type="ECO:0000313" key="1">
    <source>
        <dbReference type="EMBL" id="KAJ1152182.1"/>
    </source>
</evidence>
<sequence length="90" mass="10439">MINHSRLVDPVAWACEKPKIIRLRKSEAVNMHGERMYVRKGLSLTSRPKMEQRWYENVGTCEVRNQNREVEQGQQTKILEVLTDSVTLAG</sequence>
<keyword evidence="2" id="KW-1185">Reference proteome</keyword>
<protein>
    <submittedName>
        <fullName evidence="1">Uncharacterized protein</fullName>
    </submittedName>
</protein>
<comment type="caution">
    <text evidence="1">The sequence shown here is derived from an EMBL/GenBank/DDBJ whole genome shotgun (WGS) entry which is preliminary data.</text>
</comment>
<dbReference type="EMBL" id="JANPWB010000009">
    <property type="protein sequence ID" value="KAJ1152182.1"/>
    <property type="molecule type" value="Genomic_DNA"/>
</dbReference>
<dbReference type="Proteomes" id="UP001066276">
    <property type="component" value="Chromosome 5"/>
</dbReference>
<name>A0AAV7RK85_PLEWA</name>